<protein>
    <submittedName>
        <fullName evidence="1">Predicted transcriptional regulator, ArsR family</fullName>
    </submittedName>
</protein>
<dbReference type="CDD" id="cd00090">
    <property type="entry name" value="HTH_ARSR"/>
    <property type="match status" value="1"/>
</dbReference>
<name>A0A1G6R4S0_9NOCA</name>
<organism evidence="1 2">
    <name type="scientific">Rhodococcus tukisamuensis</name>
    <dbReference type="NCBI Taxonomy" id="168276"/>
    <lineage>
        <taxon>Bacteria</taxon>
        <taxon>Bacillati</taxon>
        <taxon>Actinomycetota</taxon>
        <taxon>Actinomycetes</taxon>
        <taxon>Mycobacteriales</taxon>
        <taxon>Nocardiaceae</taxon>
        <taxon>Rhodococcus</taxon>
    </lineage>
</organism>
<keyword evidence="2" id="KW-1185">Reference proteome</keyword>
<dbReference type="RefSeq" id="WP_072844095.1">
    <property type="nucleotide sequence ID" value="NZ_FNAB01000002.1"/>
</dbReference>
<evidence type="ECO:0000313" key="2">
    <source>
        <dbReference type="Proteomes" id="UP000199417"/>
    </source>
</evidence>
<dbReference type="STRING" id="168276.SAMN05444580_102313"/>
<proteinExistence type="predicted"/>
<accession>A0A1G6R4S0</accession>
<evidence type="ECO:0000313" key="1">
    <source>
        <dbReference type="EMBL" id="SDC99055.1"/>
    </source>
</evidence>
<dbReference type="Proteomes" id="UP000199417">
    <property type="component" value="Unassembled WGS sequence"/>
</dbReference>
<dbReference type="InterPro" id="IPR036390">
    <property type="entry name" value="WH_DNA-bd_sf"/>
</dbReference>
<dbReference type="InterPro" id="IPR011991">
    <property type="entry name" value="ArsR-like_HTH"/>
</dbReference>
<dbReference type="SUPFAM" id="SSF46785">
    <property type="entry name" value="Winged helix' DNA-binding domain"/>
    <property type="match status" value="1"/>
</dbReference>
<sequence length="248" mass="26353">MNDRRSPRTAAHAVLASPSRRRLLDVLSRSAAALDARHLADESGLHVSTVRFHLAALEQAGLVRTAPAAPTGRGRPQLLYRAVQSDVDRESGRYGRLAAVLIGRWTGSGEHRDSPGSGSRRAELAGDDWAAQELATLTPSAPQTMPDAVRTAAAVLDRLGYDPEITEARPDSAELTLHTCPYADLLAVDAEVVCAVHLGLLRGLVGRLGHPDAAIRVGPWSTPGRCVAHLSAADGPSTERHLRSESAQ</sequence>
<reference evidence="1 2" key="1">
    <citation type="submission" date="2016-10" db="EMBL/GenBank/DDBJ databases">
        <authorList>
            <person name="de Groot N.N."/>
        </authorList>
    </citation>
    <scope>NUCLEOTIDE SEQUENCE [LARGE SCALE GENOMIC DNA]</scope>
    <source>
        <strain evidence="1 2">JCM 11308</strain>
    </source>
</reference>
<dbReference type="AlphaFoldDB" id="A0A1G6R4S0"/>
<gene>
    <name evidence="1" type="ORF">SAMN05444580_102313</name>
</gene>
<dbReference type="InterPro" id="IPR036388">
    <property type="entry name" value="WH-like_DNA-bd_sf"/>
</dbReference>
<dbReference type="Pfam" id="PF12840">
    <property type="entry name" value="HTH_20"/>
    <property type="match status" value="1"/>
</dbReference>
<dbReference type="Gene3D" id="1.10.10.10">
    <property type="entry name" value="Winged helix-like DNA-binding domain superfamily/Winged helix DNA-binding domain"/>
    <property type="match status" value="1"/>
</dbReference>
<dbReference type="EMBL" id="FNAB01000002">
    <property type="protein sequence ID" value="SDC99055.1"/>
    <property type="molecule type" value="Genomic_DNA"/>
</dbReference>